<dbReference type="EMBL" id="CP112998">
    <property type="protein sequence ID" value="WAC14436.1"/>
    <property type="molecule type" value="Genomic_DNA"/>
</dbReference>
<evidence type="ECO:0000256" key="2">
    <source>
        <dbReference type="SAM" id="SignalP"/>
    </source>
</evidence>
<dbReference type="Proteomes" id="UP001164653">
    <property type="component" value="Chromosome"/>
</dbReference>
<sequence length="818" mass="90309">MKKLIFTFISLFLFLSASAQVVYHFEEGLGVGPCHQYGREALYTDQLAYQLYKGILAKPQDGISLLKNAKGEDIKWRKVQADSTHRFRGDSFSNGYVYLTYESKKEQTAILTITGHDMVFVNGVPRGGDQYRYGWMHLPVVLKKGKNELYARVARFGRFGGITANLTFPAKPVYLNTEDLTVSDIVPSLKNDSLWIGLVVQNATSKALAGLQIKSLLSGKEVLTNIPAIPPMSSRKVGVVVNGSDITSPGKQDVAVTLIQAGKTIDQTKIAVQSVEEGKQYSRTFVSDLDGSVQYYAVSPQIKGGASGQPALFFSVHGAEVQAISQARAYKPKDWGVLVAPTNRRPRGFNWEDWGRLDALEVLDIAKKQYNPDPSRIYLTGHSMGGHGTWFLGATYPEKWAAIAPSAGYPTLSSYGSHDGMIPDSAGSPIESILLRASNPSNVLALTSNYKSLGVYIAHGDADRTVSVNYARQMRDILGKFHRDFSYYEHIGGEHWYGDISVDWPPIFNFFSWHSIPKDTAVNTIDFTTANPGISSKMRWAGIQQQITALKYSRIQLTMNKKDSGIQGLTSNVSLLSLNLDAFTVGSKVKIALDSLAPLEYQVKGQNETIYLKKGTQWQFASAPASSEKNTLRNGTLKDAFRNRMVYVYATGGTKEEKDWAFEKARYDAETWYFRGNGAVDIVADKDFDPRNFKDRGVILYGNKSTNLAWDKVLKNCPVNVISGKISVGTQEFIGNDLAAYFIWPRADSDIASVTVITGTGKNGFQAANANQYFSGGSGFPDLMIFSAEMLKSGMKEVKMSGFFGNDWSVEKGEFVKQ</sequence>
<dbReference type="GO" id="GO:0016787">
    <property type="term" value="F:hydrolase activity"/>
    <property type="evidence" value="ECO:0007669"/>
    <property type="project" value="UniProtKB-KW"/>
</dbReference>
<proteinExistence type="predicted"/>
<dbReference type="InterPro" id="IPR050955">
    <property type="entry name" value="Plant_Biomass_Hydrol_Est"/>
</dbReference>
<dbReference type="PANTHER" id="PTHR43037">
    <property type="entry name" value="UNNAMED PRODUCT-RELATED"/>
    <property type="match status" value="1"/>
</dbReference>
<keyword evidence="3" id="KW-0378">Hydrolase</keyword>
<dbReference type="InterPro" id="IPR000801">
    <property type="entry name" value="Esterase-like"/>
</dbReference>
<dbReference type="RefSeq" id="WP_244819803.1">
    <property type="nucleotide sequence ID" value="NZ_CP112998.1"/>
</dbReference>
<dbReference type="Pfam" id="PF00756">
    <property type="entry name" value="Esterase"/>
    <property type="match status" value="1"/>
</dbReference>
<dbReference type="KEGG" id="dpf:ON006_10865"/>
<feature type="chain" id="PRO_5038761494" evidence="2">
    <location>
        <begin position="20"/>
        <end position="818"/>
    </location>
</feature>
<name>A0A9E8NGB2_9BACT</name>
<evidence type="ECO:0000256" key="1">
    <source>
        <dbReference type="ARBA" id="ARBA00022729"/>
    </source>
</evidence>
<dbReference type="InterPro" id="IPR029058">
    <property type="entry name" value="AB_hydrolase_fold"/>
</dbReference>
<dbReference type="AlphaFoldDB" id="A0A9E8NGB2"/>
<protein>
    <submittedName>
        <fullName evidence="3">Alpha/beta hydrolase-fold protein</fullName>
    </submittedName>
</protein>
<evidence type="ECO:0000313" key="3">
    <source>
        <dbReference type="EMBL" id="WAC14436.1"/>
    </source>
</evidence>
<reference evidence="3" key="1">
    <citation type="submission" date="2022-11" db="EMBL/GenBank/DDBJ databases">
        <title>Dyadobacter pollutisoli sp. nov., isolated from plastic dumped soil.</title>
        <authorList>
            <person name="Kim J.M."/>
            <person name="Kim K.R."/>
            <person name="Lee J.K."/>
            <person name="Hao L."/>
            <person name="Jeon C.O."/>
        </authorList>
    </citation>
    <scope>NUCLEOTIDE SEQUENCE</scope>
    <source>
        <strain evidence="3">U1</strain>
    </source>
</reference>
<gene>
    <name evidence="3" type="ORF">ON006_10865</name>
</gene>
<keyword evidence="1 2" id="KW-0732">Signal</keyword>
<dbReference type="SUPFAM" id="SSF53474">
    <property type="entry name" value="alpha/beta-Hydrolases"/>
    <property type="match status" value="2"/>
</dbReference>
<dbReference type="PANTHER" id="PTHR43037:SF4">
    <property type="entry name" value="PEPTIDASE S9 PROLYL OLIGOPEPTIDASE CATALYTIC DOMAIN-CONTAINING PROTEIN"/>
    <property type="match status" value="1"/>
</dbReference>
<keyword evidence="4" id="KW-1185">Reference proteome</keyword>
<organism evidence="3 4">
    <name type="scientific">Dyadobacter pollutisoli</name>
    <dbReference type="NCBI Taxonomy" id="2910158"/>
    <lineage>
        <taxon>Bacteria</taxon>
        <taxon>Pseudomonadati</taxon>
        <taxon>Bacteroidota</taxon>
        <taxon>Cytophagia</taxon>
        <taxon>Cytophagales</taxon>
        <taxon>Spirosomataceae</taxon>
        <taxon>Dyadobacter</taxon>
    </lineage>
</organism>
<dbReference type="Gene3D" id="3.40.50.1820">
    <property type="entry name" value="alpha/beta hydrolase"/>
    <property type="match status" value="1"/>
</dbReference>
<feature type="signal peptide" evidence="2">
    <location>
        <begin position="1"/>
        <end position="19"/>
    </location>
</feature>
<accession>A0A9E8NGB2</accession>
<evidence type="ECO:0000313" key="4">
    <source>
        <dbReference type="Proteomes" id="UP001164653"/>
    </source>
</evidence>